<reference evidence="1" key="1">
    <citation type="submission" date="2022-09" db="EMBL/GenBank/DDBJ databases">
        <authorList>
            <person name="Li Z.-J."/>
        </authorList>
    </citation>
    <scope>NUCLEOTIDE SEQUENCE</scope>
    <source>
        <strain evidence="1">TGB10</strain>
    </source>
</reference>
<evidence type="ECO:0008006" key="3">
    <source>
        <dbReference type="Google" id="ProtNLM"/>
    </source>
</evidence>
<name>A0ABY7L9X5_9GAMM</name>
<gene>
    <name evidence="1" type="ORF">N7E60_09035</name>
</gene>
<organism evidence="1 2">
    <name type="scientific">Salinivibrio proteolyticus</name>
    <dbReference type="NCBI Taxonomy" id="334715"/>
    <lineage>
        <taxon>Bacteria</taxon>
        <taxon>Pseudomonadati</taxon>
        <taxon>Pseudomonadota</taxon>
        <taxon>Gammaproteobacteria</taxon>
        <taxon>Vibrionales</taxon>
        <taxon>Vibrionaceae</taxon>
        <taxon>Salinivibrio</taxon>
    </lineage>
</organism>
<keyword evidence="2" id="KW-1185">Reference proteome</keyword>
<protein>
    <recommendedName>
        <fullName evidence="3">Transcriptional regulator</fullName>
    </recommendedName>
</protein>
<dbReference type="RefSeq" id="WP_096629072.1">
    <property type="nucleotide sequence ID" value="NZ_CP114584.1"/>
</dbReference>
<proteinExistence type="predicted"/>
<evidence type="ECO:0000313" key="1">
    <source>
        <dbReference type="EMBL" id="WBA13873.1"/>
    </source>
</evidence>
<dbReference type="EMBL" id="CP114584">
    <property type="protein sequence ID" value="WBA13873.1"/>
    <property type="molecule type" value="Genomic_DNA"/>
</dbReference>
<evidence type="ECO:0000313" key="2">
    <source>
        <dbReference type="Proteomes" id="UP001164676"/>
    </source>
</evidence>
<sequence>MQPKNEEMRRELASDAFLAYMRLLSLHAGDKTQAVKDIAGCTGKSEITVRGWQRRGVQGRDNAILMCQLAKLRGFYFGIHMLMPTKAIVSRHVAIENARSGLVA</sequence>
<accession>A0ABY7L9X5</accession>
<dbReference type="Proteomes" id="UP001164676">
    <property type="component" value="Chromosome"/>
</dbReference>